<protein>
    <submittedName>
        <fullName evidence="2">Uncharacterized protein</fullName>
    </submittedName>
</protein>
<reference evidence="2 3" key="1">
    <citation type="submission" date="2019-12" db="EMBL/GenBank/DDBJ databases">
        <title>A genome sequence resource for the geographically widespread anthracnose pathogen Colletotrichum asianum.</title>
        <authorList>
            <person name="Meng Y."/>
        </authorList>
    </citation>
    <scope>NUCLEOTIDE SEQUENCE [LARGE SCALE GENOMIC DNA]</scope>
    <source>
        <strain evidence="2 3">ICMP 18580</strain>
    </source>
</reference>
<comment type="caution">
    <text evidence="2">The sequence shown here is derived from an EMBL/GenBank/DDBJ whole genome shotgun (WGS) entry which is preliminary data.</text>
</comment>
<evidence type="ECO:0000256" key="1">
    <source>
        <dbReference type="SAM" id="SignalP"/>
    </source>
</evidence>
<name>A0A8H3W9H1_9PEZI</name>
<dbReference type="AlphaFoldDB" id="A0A8H3W9H1"/>
<feature type="signal peptide" evidence="1">
    <location>
        <begin position="1"/>
        <end position="18"/>
    </location>
</feature>
<feature type="chain" id="PRO_5034030733" evidence="1">
    <location>
        <begin position="19"/>
        <end position="66"/>
    </location>
</feature>
<dbReference type="Proteomes" id="UP000434172">
    <property type="component" value="Unassembled WGS sequence"/>
</dbReference>
<sequence>MQFSTLLTVFASVAAVSAIAAPKPLTPAQCAASNLKHCNNSNEPCPIGCFCPGGNLPEGGCCAGSC</sequence>
<evidence type="ECO:0000313" key="2">
    <source>
        <dbReference type="EMBL" id="KAF0322260.1"/>
    </source>
</evidence>
<keyword evidence="3" id="KW-1185">Reference proteome</keyword>
<dbReference type="EMBL" id="WOWK01000063">
    <property type="protein sequence ID" value="KAF0322260.1"/>
    <property type="molecule type" value="Genomic_DNA"/>
</dbReference>
<evidence type="ECO:0000313" key="3">
    <source>
        <dbReference type="Proteomes" id="UP000434172"/>
    </source>
</evidence>
<accession>A0A8H3W9H1</accession>
<keyword evidence="1" id="KW-0732">Signal</keyword>
<organism evidence="2 3">
    <name type="scientific">Colletotrichum asianum</name>
    <dbReference type="NCBI Taxonomy" id="702518"/>
    <lineage>
        <taxon>Eukaryota</taxon>
        <taxon>Fungi</taxon>
        <taxon>Dikarya</taxon>
        <taxon>Ascomycota</taxon>
        <taxon>Pezizomycotina</taxon>
        <taxon>Sordariomycetes</taxon>
        <taxon>Hypocreomycetidae</taxon>
        <taxon>Glomerellales</taxon>
        <taxon>Glomerellaceae</taxon>
        <taxon>Colletotrichum</taxon>
        <taxon>Colletotrichum gloeosporioides species complex</taxon>
    </lineage>
</organism>
<gene>
    <name evidence="2" type="ORF">GQ607_010549</name>
</gene>
<dbReference type="OrthoDB" id="4844499at2759"/>
<proteinExistence type="predicted"/>